<proteinExistence type="predicted"/>
<dbReference type="EMBL" id="RJLM01000002">
    <property type="protein sequence ID" value="RWX56143.1"/>
    <property type="molecule type" value="Genomic_DNA"/>
</dbReference>
<organism evidence="1 2">
    <name type="scientific">Photobacterium chitinilyticum</name>
    <dbReference type="NCBI Taxonomy" id="2485123"/>
    <lineage>
        <taxon>Bacteria</taxon>
        <taxon>Pseudomonadati</taxon>
        <taxon>Pseudomonadota</taxon>
        <taxon>Gammaproteobacteria</taxon>
        <taxon>Vibrionales</taxon>
        <taxon>Vibrionaceae</taxon>
        <taxon>Photobacterium</taxon>
    </lineage>
</organism>
<reference evidence="1 2" key="1">
    <citation type="submission" date="2018-11" db="EMBL/GenBank/DDBJ databases">
        <title>Photobacterium sp. BEI247 sp. nov., a marine bacterium isolated from Yongle Blue Hole in the South China Sea.</title>
        <authorList>
            <person name="Wang X."/>
        </authorList>
    </citation>
    <scope>NUCLEOTIDE SEQUENCE [LARGE SCALE GENOMIC DNA]</scope>
    <source>
        <strain evidence="2">BEI247</strain>
    </source>
</reference>
<dbReference type="NCBIfam" id="TIGR02616">
    <property type="entry name" value="tnaC_leader"/>
    <property type="match status" value="1"/>
</dbReference>
<name>A0A3S3UKL3_9GAMM</name>
<evidence type="ECO:0000313" key="1">
    <source>
        <dbReference type="EMBL" id="RWX56143.1"/>
    </source>
</evidence>
<sequence>MNVYLKWNISSLPLLTPWYVEDYKISYYFPIL</sequence>
<dbReference type="OrthoDB" id="5818408at2"/>
<gene>
    <name evidence="1" type="primary">tnaC</name>
    <name evidence="1" type="ORF">EDI28_07585</name>
</gene>
<comment type="caution">
    <text evidence="1">The sequence shown here is derived from an EMBL/GenBank/DDBJ whole genome shotgun (WGS) entry which is preliminary data.</text>
</comment>
<dbReference type="GO" id="GO:0031556">
    <property type="term" value="P:transcriptional attenuation by ribosome"/>
    <property type="evidence" value="ECO:0007669"/>
    <property type="project" value="InterPro"/>
</dbReference>
<dbReference type="Proteomes" id="UP000287563">
    <property type="component" value="Unassembled WGS sequence"/>
</dbReference>
<accession>A0A3S3UKL3</accession>
<evidence type="ECO:0000313" key="2">
    <source>
        <dbReference type="Proteomes" id="UP000287563"/>
    </source>
</evidence>
<dbReference type="RefSeq" id="WP_128783229.1">
    <property type="nucleotide sequence ID" value="NZ_JAKJSG010000037.1"/>
</dbReference>
<protein>
    <submittedName>
        <fullName evidence="1">Tryptophanase leader peptide</fullName>
    </submittedName>
</protein>
<keyword evidence="2" id="KW-1185">Reference proteome</keyword>
<dbReference type="AlphaFoldDB" id="A0A3S3UKL3"/>
<dbReference type="InterPro" id="IPR012620">
    <property type="entry name" value="Trp_operon_leader_peptide"/>
</dbReference>